<dbReference type="OrthoDB" id="291931at2"/>
<dbReference type="PANTHER" id="PTHR22803">
    <property type="entry name" value="MANNOSE, PHOSPHOLIPASE, LECTIN RECEPTOR RELATED"/>
    <property type="match status" value="1"/>
</dbReference>
<dbReference type="AlphaFoldDB" id="A0A1P8WPK0"/>
<gene>
    <name evidence="2" type="ORF">Fuma_05636</name>
</gene>
<dbReference type="InterPro" id="IPR050111">
    <property type="entry name" value="C-type_lectin/snaclec_domain"/>
</dbReference>
<evidence type="ECO:0000313" key="3">
    <source>
        <dbReference type="Proteomes" id="UP000187735"/>
    </source>
</evidence>
<evidence type="ECO:0000313" key="2">
    <source>
        <dbReference type="EMBL" id="APZ95973.1"/>
    </source>
</evidence>
<dbReference type="Proteomes" id="UP000187735">
    <property type="component" value="Chromosome"/>
</dbReference>
<reference evidence="2 3" key="1">
    <citation type="journal article" date="2016" name="Front. Microbiol.">
        <title>Fuerstia marisgermanicae gen. nov., sp. nov., an Unusual Member of the Phylum Planctomycetes from the German Wadden Sea.</title>
        <authorList>
            <person name="Kohn T."/>
            <person name="Heuer A."/>
            <person name="Jogler M."/>
            <person name="Vollmers J."/>
            <person name="Boedeker C."/>
            <person name="Bunk B."/>
            <person name="Rast P."/>
            <person name="Borchert D."/>
            <person name="Glockner I."/>
            <person name="Freese H.M."/>
            <person name="Klenk H.P."/>
            <person name="Overmann J."/>
            <person name="Kaster A.K."/>
            <person name="Rohde M."/>
            <person name="Wiegand S."/>
            <person name="Jogler C."/>
        </authorList>
    </citation>
    <scope>NUCLEOTIDE SEQUENCE [LARGE SCALE GENOMIC DNA]</scope>
    <source>
        <strain evidence="2 3">NH11</strain>
    </source>
</reference>
<dbReference type="EMBL" id="CP017641">
    <property type="protein sequence ID" value="APZ95973.1"/>
    <property type="molecule type" value="Genomic_DNA"/>
</dbReference>
<dbReference type="SUPFAM" id="SSF56436">
    <property type="entry name" value="C-type lectin-like"/>
    <property type="match status" value="1"/>
</dbReference>
<evidence type="ECO:0000259" key="1">
    <source>
        <dbReference type="PROSITE" id="PS50041"/>
    </source>
</evidence>
<dbReference type="STRING" id="1891926.Fuma_05636"/>
<dbReference type="InterPro" id="IPR016187">
    <property type="entry name" value="CTDL_fold"/>
</dbReference>
<organism evidence="2 3">
    <name type="scientific">Fuerstiella marisgermanici</name>
    <dbReference type="NCBI Taxonomy" id="1891926"/>
    <lineage>
        <taxon>Bacteria</taxon>
        <taxon>Pseudomonadati</taxon>
        <taxon>Planctomycetota</taxon>
        <taxon>Planctomycetia</taxon>
        <taxon>Planctomycetales</taxon>
        <taxon>Planctomycetaceae</taxon>
        <taxon>Fuerstiella</taxon>
    </lineage>
</organism>
<protein>
    <submittedName>
        <fullName evidence="2">Lectin C-type domain protein</fullName>
    </submittedName>
</protein>
<accession>A0A1P8WPK0</accession>
<sequence length="207" mass="22681">MIRFIFIAILFASSSKNLDAGIIHTAQFGGNTYHLLDADGTKWWLDAEAEAVTLGGHLATINSQAENDFVFNTFSAVAENYAIQNNLPVRNKISLWIGLSDHVAEGDFIWASGEISPYSNFAPGEPASGHAGEDWVGMFANWGAPSLWHDIFTDPGADLPFGVVEVSASPVPEPSSAFLLFFAVPVCLYRRMRRRGSRRRSGCAQWN</sequence>
<dbReference type="Gene3D" id="3.10.100.10">
    <property type="entry name" value="Mannose-Binding Protein A, subunit A"/>
    <property type="match status" value="1"/>
</dbReference>
<dbReference type="RefSeq" id="WP_077027061.1">
    <property type="nucleotide sequence ID" value="NZ_CP017641.1"/>
</dbReference>
<dbReference type="InterPro" id="IPR001304">
    <property type="entry name" value="C-type_lectin-like"/>
</dbReference>
<dbReference type="PROSITE" id="PS50041">
    <property type="entry name" value="C_TYPE_LECTIN_2"/>
    <property type="match status" value="1"/>
</dbReference>
<dbReference type="Pfam" id="PF00059">
    <property type="entry name" value="Lectin_C"/>
    <property type="match status" value="1"/>
</dbReference>
<dbReference type="InterPro" id="IPR016186">
    <property type="entry name" value="C-type_lectin-like/link_sf"/>
</dbReference>
<name>A0A1P8WPK0_9PLAN</name>
<proteinExistence type="predicted"/>
<dbReference type="SMART" id="SM00034">
    <property type="entry name" value="CLECT"/>
    <property type="match status" value="1"/>
</dbReference>
<keyword evidence="3" id="KW-1185">Reference proteome</keyword>
<dbReference type="KEGG" id="fmr:Fuma_05636"/>
<feature type="domain" description="C-type lectin" evidence="1">
    <location>
        <begin position="28"/>
        <end position="150"/>
    </location>
</feature>